<feature type="region of interest" description="Disordered" evidence="1">
    <location>
        <begin position="62"/>
        <end position="122"/>
    </location>
</feature>
<feature type="region of interest" description="Disordered" evidence="1">
    <location>
        <begin position="149"/>
        <end position="181"/>
    </location>
</feature>
<accession>A0ABW7CAH3</accession>
<feature type="compositionally biased region" description="Polar residues" evidence="1">
    <location>
        <begin position="157"/>
        <end position="181"/>
    </location>
</feature>
<evidence type="ECO:0000313" key="3">
    <source>
        <dbReference type="Proteomes" id="UP001604335"/>
    </source>
</evidence>
<keyword evidence="3" id="KW-1185">Reference proteome</keyword>
<organism evidence="2 3">
    <name type="scientific">Limnothrix redekei LRLZ20PSL1</name>
    <dbReference type="NCBI Taxonomy" id="3112953"/>
    <lineage>
        <taxon>Bacteria</taxon>
        <taxon>Bacillati</taxon>
        <taxon>Cyanobacteriota</taxon>
        <taxon>Cyanophyceae</taxon>
        <taxon>Pseudanabaenales</taxon>
        <taxon>Pseudanabaenaceae</taxon>
        <taxon>Limnothrix</taxon>
    </lineage>
</organism>
<dbReference type="RefSeq" id="WP_190526295.1">
    <property type="nucleotide sequence ID" value="NZ_JAZAQF010000059.1"/>
</dbReference>
<dbReference type="Proteomes" id="UP001604335">
    <property type="component" value="Unassembled WGS sequence"/>
</dbReference>
<evidence type="ECO:0000313" key="2">
    <source>
        <dbReference type="EMBL" id="MFG3818152.1"/>
    </source>
</evidence>
<comment type="caution">
    <text evidence="2">The sequence shown here is derived from an EMBL/GenBank/DDBJ whole genome shotgun (WGS) entry which is preliminary data.</text>
</comment>
<proteinExistence type="predicted"/>
<dbReference type="EMBL" id="JAZAQF010000059">
    <property type="protein sequence ID" value="MFG3818152.1"/>
    <property type="molecule type" value="Genomic_DNA"/>
</dbReference>
<feature type="compositionally biased region" description="Polar residues" evidence="1">
    <location>
        <begin position="112"/>
        <end position="122"/>
    </location>
</feature>
<gene>
    <name evidence="2" type="ORF">VPK24_10945</name>
</gene>
<name>A0ABW7CAH3_9CYAN</name>
<protein>
    <recommendedName>
        <fullName evidence="4">Cyanovirin-N domain-containing protein</fullName>
    </recommendedName>
</protein>
<evidence type="ECO:0008006" key="4">
    <source>
        <dbReference type="Google" id="ProtNLM"/>
    </source>
</evidence>
<evidence type="ECO:0000256" key="1">
    <source>
        <dbReference type="SAM" id="MobiDB-lite"/>
    </source>
</evidence>
<sequence length="181" mass="18692">MVFDRPMVSQWQLAITNVITRGLGAIGLLALVTLGTPTAQAQSPGLLDCLRRAGNDPYALARCRNPNAQAPNLEEPITPSPGSGNSGGPPPSQPNSASGPSSNPNRGSGSSATSTGVPASRYNSANRSRITIDCMSAYSDQPSALLTECGAWAPRRNTPTPSATPQFPTSPNQGPPAQTIR</sequence>
<feature type="compositionally biased region" description="Low complexity" evidence="1">
    <location>
        <begin position="94"/>
        <end position="111"/>
    </location>
</feature>
<reference evidence="3" key="1">
    <citation type="journal article" date="2024" name="Algal Res.">
        <title>Biochemical, toxicological and genomic investigation of a high-biomass producing Limnothrix strain isolated from Italian shallow drinking water reservoir.</title>
        <authorList>
            <person name="Simonazzi M."/>
            <person name="Shishido T.K."/>
            <person name="Delbaje E."/>
            <person name="Wahlsten M."/>
            <person name="Fewer D.P."/>
            <person name="Sivonen K."/>
            <person name="Pezzolesi L."/>
            <person name="Pistocchi R."/>
        </authorList>
    </citation>
    <scope>NUCLEOTIDE SEQUENCE [LARGE SCALE GENOMIC DNA]</scope>
    <source>
        <strain evidence="3">LRLZ20PSL1</strain>
    </source>
</reference>